<accession>A0A2I6PI19</accession>
<name>A0A2I6PI19_9CAUD</name>
<dbReference type="KEGG" id="vg:54987023"/>
<protein>
    <submittedName>
        <fullName evidence="1">Uncharacterized protein</fullName>
    </submittedName>
</protein>
<organism evidence="1 2">
    <name type="scientific">Pseudomonas phage PMBT3</name>
    <dbReference type="NCBI Taxonomy" id="2059856"/>
    <lineage>
        <taxon>Viruses</taxon>
        <taxon>Duplodnaviria</taxon>
        <taxon>Heunggongvirae</taxon>
        <taxon>Uroviricota</taxon>
        <taxon>Caudoviricetes</taxon>
        <taxon>Maxrubnervirus</taxon>
        <taxon>Maxrubnervirus PMBT3</taxon>
    </lineage>
</organism>
<dbReference type="Proteomes" id="UP000240704">
    <property type="component" value="Segment"/>
</dbReference>
<evidence type="ECO:0000313" key="1">
    <source>
        <dbReference type="EMBL" id="AUM59684.1"/>
    </source>
</evidence>
<sequence length="64" mass="7229">MARANHTPWEPGIIVLRHKDLAEPNPYNDGVITAAQMILIADLLSKVCYQLDSDISLIRRQSKQ</sequence>
<dbReference type="EMBL" id="MG596799">
    <property type="protein sequence ID" value="AUM59684.1"/>
    <property type="molecule type" value="Genomic_DNA"/>
</dbReference>
<dbReference type="RefSeq" id="YP_009796633.1">
    <property type="nucleotide sequence ID" value="NC_047902.1"/>
</dbReference>
<keyword evidence="2" id="KW-1185">Reference proteome</keyword>
<evidence type="ECO:0000313" key="2">
    <source>
        <dbReference type="Proteomes" id="UP000240704"/>
    </source>
</evidence>
<dbReference type="GeneID" id="54987023"/>
<proteinExistence type="predicted"/>
<reference evidence="2" key="1">
    <citation type="submission" date="2017-11" db="EMBL/GenBank/DDBJ databases">
        <title>Genome sequence and characterization of the novel virulent phage PMBT3 infecting Pseudomonas sp.</title>
        <authorList>
            <person name="Koberg S."/>
            <person name="Brinks E."/>
            <person name="Heller K.J."/>
            <person name="Neve H."/>
            <person name="Franz C.M.A.P."/>
        </authorList>
    </citation>
    <scope>NUCLEOTIDE SEQUENCE [LARGE SCALE GENOMIC DNA]</scope>
</reference>